<dbReference type="Gene3D" id="3.40.50.720">
    <property type="entry name" value="NAD(P)-binding Rossmann-like Domain"/>
    <property type="match status" value="1"/>
</dbReference>
<dbReference type="SMART" id="SM00829">
    <property type="entry name" value="PKS_ER"/>
    <property type="match status" value="1"/>
</dbReference>
<evidence type="ECO:0000256" key="5">
    <source>
        <dbReference type="ARBA" id="ARBA00023002"/>
    </source>
</evidence>
<feature type="domain" description="Enoyl reductase (ER)" evidence="6">
    <location>
        <begin position="10"/>
        <end position="345"/>
    </location>
</feature>
<dbReference type="RefSeq" id="WP_184202216.1">
    <property type="nucleotide sequence ID" value="NZ_JACHGW010000004.1"/>
</dbReference>
<reference evidence="7 8" key="1">
    <citation type="submission" date="2020-08" db="EMBL/GenBank/DDBJ databases">
        <title>Genomic Encyclopedia of Type Strains, Phase IV (KMG-IV): sequencing the most valuable type-strain genomes for metagenomic binning, comparative biology and taxonomic classification.</title>
        <authorList>
            <person name="Goeker M."/>
        </authorList>
    </citation>
    <scope>NUCLEOTIDE SEQUENCE [LARGE SCALE GENOMIC DNA]</scope>
    <source>
        <strain evidence="7 8">DSM 23562</strain>
    </source>
</reference>
<accession>A0A7W9W8E8</accession>
<dbReference type="Pfam" id="PF00107">
    <property type="entry name" value="ADH_zinc_N"/>
    <property type="match status" value="1"/>
</dbReference>
<evidence type="ECO:0000256" key="3">
    <source>
        <dbReference type="ARBA" id="ARBA00022723"/>
    </source>
</evidence>
<dbReference type="InterPro" id="IPR011032">
    <property type="entry name" value="GroES-like_sf"/>
</dbReference>
<evidence type="ECO:0000313" key="8">
    <source>
        <dbReference type="Proteomes" id="UP000520814"/>
    </source>
</evidence>
<keyword evidence="3" id="KW-0479">Metal-binding</keyword>
<evidence type="ECO:0000313" key="7">
    <source>
        <dbReference type="EMBL" id="MBB6052698.1"/>
    </source>
</evidence>
<dbReference type="Proteomes" id="UP000520814">
    <property type="component" value="Unassembled WGS sequence"/>
</dbReference>
<dbReference type="InterPro" id="IPR020843">
    <property type="entry name" value="ER"/>
</dbReference>
<dbReference type="InterPro" id="IPR036291">
    <property type="entry name" value="NAD(P)-bd_dom_sf"/>
</dbReference>
<organism evidence="7 8">
    <name type="scientific">Armatimonas rosea</name>
    <dbReference type="NCBI Taxonomy" id="685828"/>
    <lineage>
        <taxon>Bacteria</taxon>
        <taxon>Bacillati</taxon>
        <taxon>Armatimonadota</taxon>
        <taxon>Armatimonadia</taxon>
        <taxon>Armatimonadales</taxon>
        <taxon>Armatimonadaceae</taxon>
        <taxon>Armatimonas</taxon>
    </lineage>
</organism>
<dbReference type="InterPro" id="IPR013154">
    <property type="entry name" value="ADH-like_N"/>
</dbReference>
<dbReference type="PANTHER" id="PTHR43350:SF19">
    <property type="entry name" value="D-GULOSIDE 3-DEHYDROGENASE"/>
    <property type="match status" value="1"/>
</dbReference>
<dbReference type="AlphaFoldDB" id="A0A7W9W8E8"/>
<dbReference type="EMBL" id="JACHGW010000004">
    <property type="protein sequence ID" value="MBB6052698.1"/>
    <property type="molecule type" value="Genomic_DNA"/>
</dbReference>
<keyword evidence="5" id="KW-0560">Oxidoreductase</keyword>
<dbReference type="Pfam" id="PF08240">
    <property type="entry name" value="ADH_N"/>
    <property type="match status" value="1"/>
</dbReference>
<evidence type="ECO:0000256" key="4">
    <source>
        <dbReference type="ARBA" id="ARBA00022833"/>
    </source>
</evidence>
<dbReference type="Gene3D" id="3.90.180.10">
    <property type="entry name" value="Medium-chain alcohol dehydrogenases, catalytic domain"/>
    <property type="match status" value="2"/>
</dbReference>
<protein>
    <submittedName>
        <fullName evidence="7">Threonine dehydrogenase-like Zn-dependent dehydrogenase</fullName>
    </submittedName>
</protein>
<dbReference type="SUPFAM" id="SSF50129">
    <property type="entry name" value="GroES-like"/>
    <property type="match status" value="1"/>
</dbReference>
<dbReference type="GO" id="GO:0016491">
    <property type="term" value="F:oxidoreductase activity"/>
    <property type="evidence" value="ECO:0007669"/>
    <property type="project" value="UniProtKB-KW"/>
</dbReference>
<comment type="cofactor">
    <cofactor evidence="1">
        <name>Zn(2+)</name>
        <dbReference type="ChEBI" id="CHEBI:29105"/>
    </cofactor>
</comment>
<name>A0A7W9W8E8_ARMRO</name>
<evidence type="ECO:0000256" key="1">
    <source>
        <dbReference type="ARBA" id="ARBA00001947"/>
    </source>
</evidence>
<keyword evidence="4" id="KW-0862">Zinc</keyword>
<dbReference type="GO" id="GO:0046872">
    <property type="term" value="F:metal ion binding"/>
    <property type="evidence" value="ECO:0007669"/>
    <property type="project" value="UniProtKB-KW"/>
</dbReference>
<dbReference type="InterPro" id="IPR013149">
    <property type="entry name" value="ADH-like_C"/>
</dbReference>
<comment type="caution">
    <text evidence="7">The sequence shown here is derived from an EMBL/GenBank/DDBJ whole genome shotgun (WGS) entry which is preliminary data.</text>
</comment>
<sequence length="348" mass="37429">MPRRIVTEDGSRFWIADYELAPLAADEVKVRVTLAAPKHGTEAQLLTGSAFSAKEWNPELRLFLPRPETSTPAPPSPRGIGNMVVGEVLEVGAAVTRFAPGDRVFGYGQVREQVHLPEAKLFPLGELSEADAVCCDPAHVAFVAVRDGNIRIGDDVAVFGLGAIGLLAVQLARAAGAHRVFAVDPLALRREHALAHGATAALNPLSCDPALEIKLATQKLGVDVAIETSGNGKALNDSIRCVRQCGTVVHVPWGPKDASALKLGEEFHHNRPTIVGSQAWVGWGNADRSHPLWDHERAYLATIQLFRDRKLTGEGIVTPIVAFEDAPDVLPTIFTAPEKSIKIGVRFE</sequence>
<proteinExistence type="inferred from homology"/>
<dbReference type="PANTHER" id="PTHR43350">
    <property type="entry name" value="NAD-DEPENDENT ALCOHOL DEHYDROGENASE"/>
    <property type="match status" value="1"/>
</dbReference>
<evidence type="ECO:0000256" key="2">
    <source>
        <dbReference type="ARBA" id="ARBA00008072"/>
    </source>
</evidence>
<keyword evidence="8" id="KW-1185">Reference proteome</keyword>
<comment type="similarity">
    <text evidence="2">Belongs to the zinc-containing alcohol dehydrogenase family.</text>
</comment>
<dbReference type="CDD" id="cd08255">
    <property type="entry name" value="2-desacetyl-2-hydroxyethyl_bacteriochlorophyllide_like"/>
    <property type="match status" value="1"/>
</dbReference>
<gene>
    <name evidence="7" type="ORF">HNQ39_004519</name>
</gene>
<dbReference type="SUPFAM" id="SSF51735">
    <property type="entry name" value="NAD(P)-binding Rossmann-fold domains"/>
    <property type="match status" value="1"/>
</dbReference>
<evidence type="ECO:0000259" key="6">
    <source>
        <dbReference type="SMART" id="SM00829"/>
    </source>
</evidence>